<feature type="domain" description="POTRA" evidence="9">
    <location>
        <begin position="52"/>
        <end position="120"/>
    </location>
</feature>
<keyword evidence="7" id="KW-0131">Cell cycle</keyword>
<gene>
    <name evidence="10" type="ORF">F0U44_14845</name>
</gene>
<keyword evidence="2" id="KW-1003">Cell membrane</keyword>
<dbReference type="EMBL" id="VUJV01000004">
    <property type="protein sequence ID" value="KAA1417916.1"/>
    <property type="molecule type" value="Genomic_DNA"/>
</dbReference>
<name>A0A5B1LBT2_9ACTN</name>
<evidence type="ECO:0000256" key="5">
    <source>
        <dbReference type="ARBA" id="ARBA00022989"/>
    </source>
</evidence>
<dbReference type="InterPro" id="IPR050487">
    <property type="entry name" value="FtsQ_DivIB"/>
</dbReference>
<dbReference type="InterPro" id="IPR013685">
    <property type="entry name" value="POTRA_FtsQ_type"/>
</dbReference>
<accession>A0A5B1LBT2</accession>
<dbReference type="InterPro" id="IPR034746">
    <property type="entry name" value="POTRA"/>
</dbReference>
<evidence type="ECO:0000256" key="1">
    <source>
        <dbReference type="ARBA" id="ARBA00004370"/>
    </source>
</evidence>
<reference evidence="10 11" key="1">
    <citation type="submission" date="2019-09" db="EMBL/GenBank/DDBJ databases">
        <title>Nocardioides panacisoli sp. nov., isolated from the soil of a ginseng field.</title>
        <authorList>
            <person name="Cho C."/>
        </authorList>
    </citation>
    <scope>NUCLEOTIDE SEQUENCE [LARGE SCALE GENOMIC DNA]</scope>
    <source>
        <strain evidence="10 11">BN130099</strain>
    </source>
</reference>
<dbReference type="RefSeq" id="WP_149729136.1">
    <property type="nucleotide sequence ID" value="NZ_VUJV01000004.1"/>
</dbReference>
<evidence type="ECO:0000256" key="6">
    <source>
        <dbReference type="ARBA" id="ARBA00023136"/>
    </source>
</evidence>
<dbReference type="GO" id="GO:0051301">
    <property type="term" value="P:cell division"/>
    <property type="evidence" value="ECO:0007669"/>
    <property type="project" value="UniProtKB-KW"/>
</dbReference>
<evidence type="ECO:0000256" key="4">
    <source>
        <dbReference type="ARBA" id="ARBA00022692"/>
    </source>
</evidence>
<evidence type="ECO:0000256" key="3">
    <source>
        <dbReference type="ARBA" id="ARBA00022618"/>
    </source>
</evidence>
<organism evidence="10 11">
    <name type="scientific">Nocardioides humilatus</name>
    <dbReference type="NCBI Taxonomy" id="2607660"/>
    <lineage>
        <taxon>Bacteria</taxon>
        <taxon>Bacillati</taxon>
        <taxon>Actinomycetota</taxon>
        <taxon>Actinomycetes</taxon>
        <taxon>Propionibacteriales</taxon>
        <taxon>Nocardioidaceae</taxon>
        <taxon>Nocardioides</taxon>
    </lineage>
</organism>
<evidence type="ECO:0000259" key="9">
    <source>
        <dbReference type="PROSITE" id="PS51779"/>
    </source>
</evidence>
<reference evidence="10 11" key="2">
    <citation type="submission" date="2019-09" db="EMBL/GenBank/DDBJ databases">
        <authorList>
            <person name="Jin C."/>
        </authorList>
    </citation>
    <scope>NUCLEOTIDE SEQUENCE [LARGE SCALE GENOMIC DNA]</scope>
    <source>
        <strain evidence="10 11">BN130099</strain>
    </source>
</reference>
<evidence type="ECO:0000313" key="11">
    <source>
        <dbReference type="Proteomes" id="UP000325003"/>
    </source>
</evidence>
<dbReference type="PROSITE" id="PS51779">
    <property type="entry name" value="POTRA"/>
    <property type="match status" value="1"/>
</dbReference>
<evidence type="ECO:0000256" key="2">
    <source>
        <dbReference type="ARBA" id="ARBA00022475"/>
    </source>
</evidence>
<keyword evidence="11" id="KW-1185">Reference proteome</keyword>
<keyword evidence="4 8" id="KW-0812">Transmembrane</keyword>
<dbReference type="PANTHER" id="PTHR37820">
    <property type="entry name" value="CELL DIVISION PROTEIN DIVIB"/>
    <property type="match status" value="1"/>
</dbReference>
<dbReference type="GO" id="GO:0005886">
    <property type="term" value="C:plasma membrane"/>
    <property type="evidence" value="ECO:0007669"/>
    <property type="project" value="TreeGrafter"/>
</dbReference>
<evidence type="ECO:0000256" key="7">
    <source>
        <dbReference type="ARBA" id="ARBA00023306"/>
    </source>
</evidence>
<keyword evidence="5 8" id="KW-1133">Transmembrane helix</keyword>
<dbReference type="Proteomes" id="UP000325003">
    <property type="component" value="Unassembled WGS sequence"/>
</dbReference>
<proteinExistence type="predicted"/>
<comment type="subcellular location">
    <subcellularLocation>
        <location evidence="1">Membrane</location>
    </subcellularLocation>
</comment>
<sequence length="247" mass="26759">MAERSTQERTRRKFARRQWARRWVVLRAVLVAVLLVGATGFGIYALYFSSWLQVEGATVAGTSQLTDDEVLAAAEVPTGEALIRADLEAIEARVKKLTAVKSVDVSREWPHDIHIEVHELDPIAVVGVGTDYAFLADTGDTYTFGAMPKQAPAALPRVEVSSGADRLALQEAADVVGALDPAVASLVDHLKVETADQIQLVLSEDRLVEWGSADLSDEKARVLLDLLDAKPDATVYDVSVPSMPATR</sequence>
<evidence type="ECO:0000313" key="10">
    <source>
        <dbReference type="EMBL" id="KAA1417916.1"/>
    </source>
</evidence>
<dbReference type="Pfam" id="PF08478">
    <property type="entry name" value="POTRA_1"/>
    <property type="match status" value="1"/>
</dbReference>
<protein>
    <submittedName>
        <fullName evidence="10">FtsQ-type POTRA domain-containing protein</fullName>
    </submittedName>
</protein>
<evidence type="ECO:0000256" key="8">
    <source>
        <dbReference type="SAM" id="Phobius"/>
    </source>
</evidence>
<dbReference type="AlphaFoldDB" id="A0A5B1LBT2"/>
<feature type="transmembrane region" description="Helical" evidence="8">
    <location>
        <begin position="21"/>
        <end position="47"/>
    </location>
</feature>
<keyword evidence="6 8" id="KW-0472">Membrane</keyword>
<keyword evidence="3" id="KW-0132">Cell division</keyword>
<dbReference type="Gene3D" id="3.10.20.310">
    <property type="entry name" value="membrane protein fhac"/>
    <property type="match status" value="1"/>
</dbReference>
<comment type="caution">
    <text evidence="10">The sequence shown here is derived from an EMBL/GenBank/DDBJ whole genome shotgun (WGS) entry which is preliminary data.</text>
</comment>
<dbReference type="PANTHER" id="PTHR37820:SF1">
    <property type="entry name" value="CELL DIVISION PROTEIN FTSQ"/>
    <property type="match status" value="1"/>
</dbReference>